<evidence type="ECO:0000313" key="2">
    <source>
        <dbReference type="Proteomes" id="UP001055101"/>
    </source>
</evidence>
<dbReference type="Gene3D" id="3.30.530.20">
    <property type="match status" value="1"/>
</dbReference>
<comment type="caution">
    <text evidence="1">The sequence shown here is derived from an EMBL/GenBank/DDBJ whole genome shotgun (WGS) entry which is preliminary data.</text>
</comment>
<evidence type="ECO:0008006" key="3">
    <source>
        <dbReference type="Google" id="ProtNLM"/>
    </source>
</evidence>
<dbReference type="SUPFAM" id="SSF55961">
    <property type="entry name" value="Bet v1-like"/>
    <property type="match status" value="1"/>
</dbReference>
<gene>
    <name evidence="1" type="ORF">EKPJFOCH_0275</name>
</gene>
<name>A0ABQ4TH34_9HYPH</name>
<dbReference type="Pfam" id="PF10604">
    <property type="entry name" value="Polyketide_cyc2"/>
    <property type="match status" value="1"/>
</dbReference>
<sequence>MRLIGVLVALAAQTSSSSALEVSRSLSVNASPAAVWAIIGDFCAIARWPPQVERCILSHDGDGEGETVVIRGLAASAGLGAIIVVEAEKQSLPEAEVSQRADTNRKNEIENTSEIERFKLKSMPIGLKCPTIPGTGVLELIRKNQTGMLYRARFYMKNRTAYRVTLESAAAEGRFVITRDVNANEDPSAEDLDFAVKFVKAMNPVREVVCEGSDDSRQKYMSLMRDNIELLKKYEQRAKQK</sequence>
<keyword evidence="2" id="KW-1185">Reference proteome</keyword>
<proteinExistence type="predicted"/>
<reference evidence="1" key="1">
    <citation type="journal article" date="2021" name="Front. Microbiol.">
        <title>Comprehensive Comparative Genomics and Phenotyping of Methylobacterium Species.</title>
        <authorList>
            <person name="Alessa O."/>
            <person name="Ogura Y."/>
            <person name="Fujitani Y."/>
            <person name="Takami H."/>
            <person name="Hayashi T."/>
            <person name="Sahin N."/>
            <person name="Tani A."/>
        </authorList>
    </citation>
    <scope>NUCLEOTIDE SEQUENCE</scope>
    <source>
        <strain evidence="1">DSM 23674</strain>
    </source>
</reference>
<evidence type="ECO:0000313" key="1">
    <source>
        <dbReference type="EMBL" id="GJE53807.1"/>
    </source>
</evidence>
<organism evidence="1 2">
    <name type="scientific">Methylobacterium thuringiense</name>
    <dbReference type="NCBI Taxonomy" id="1003091"/>
    <lineage>
        <taxon>Bacteria</taxon>
        <taxon>Pseudomonadati</taxon>
        <taxon>Pseudomonadota</taxon>
        <taxon>Alphaproteobacteria</taxon>
        <taxon>Hyphomicrobiales</taxon>
        <taxon>Methylobacteriaceae</taxon>
        <taxon>Methylobacterium</taxon>
    </lineage>
</organism>
<reference evidence="1" key="2">
    <citation type="submission" date="2021-08" db="EMBL/GenBank/DDBJ databases">
        <authorList>
            <person name="Tani A."/>
            <person name="Ola A."/>
            <person name="Ogura Y."/>
            <person name="Katsura K."/>
            <person name="Hayashi T."/>
        </authorList>
    </citation>
    <scope>NUCLEOTIDE SEQUENCE</scope>
    <source>
        <strain evidence="1">DSM 23674</strain>
    </source>
</reference>
<protein>
    <recommendedName>
        <fullName evidence="3">SRPBCC family protein</fullName>
    </recommendedName>
</protein>
<dbReference type="InterPro" id="IPR019587">
    <property type="entry name" value="Polyketide_cyclase/dehydratase"/>
</dbReference>
<dbReference type="EMBL" id="BPRA01000001">
    <property type="protein sequence ID" value="GJE53807.1"/>
    <property type="molecule type" value="Genomic_DNA"/>
</dbReference>
<dbReference type="Proteomes" id="UP001055101">
    <property type="component" value="Unassembled WGS sequence"/>
</dbReference>
<dbReference type="InterPro" id="IPR023393">
    <property type="entry name" value="START-like_dom_sf"/>
</dbReference>
<accession>A0ABQ4TH34</accession>